<sequence length="105" mass="11952">MNVNNFKTDQEIVAEIATRIRNLRLNDPAHQMSQSELAQRAGISRSTVARFEQKGEISLLPLIAILRVMGLLSNFDHLVPKEVVISPMQVSRMQAKKTSRQRVRK</sequence>
<keyword evidence="7" id="KW-1185">Reference proteome</keyword>
<feature type="domain" description="HTH cro/C1-type" evidence="1">
    <location>
        <begin position="20"/>
        <end position="75"/>
    </location>
</feature>
<dbReference type="PROSITE" id="PS50943">
    <property type="entry name" value="HTH_CROC1"/>
    <property type="match status" value="1"/>
</dbReference>
<evidence type="ECO:0000259" key="1">
    <source>
        <dbReference type="PROSITE" id="PS50943"/>
    </source>
</evidence>
<dbReference type="Gene3D" id="1.10.260.40">
    <property type="entry name" value="lambda repressor-like DNA-binding domains"/>
    <property type="match status" value="1"/>
</dbReference>
<dbReference type="InterPro" id="IPR010982">
    <property type="entry name" value="Lambda_DNA-bd_dom_sf"/>
</dbReference>
<dbReference type="Pfam" id="PF01381">
    <property type="entry name" value="HTH_3"/>
    <property type="match status" value="1"/>
</dbReference>
<dbReference type="EMBL" id="MIQH01000369">
    <property type="protein sequence ID" value="OIR25255.1"/>
    <property type="molecule type" value="Genomic_DNA"/>
</dbReference>
<protein>
    <submittedName>
        <fullName evidence="2">Transcriptional regulator</fullName>
    </submittedName>
</protein>
<dbReference type="EMBL" id="CP024634">
    <property type="protein sequence ID" value="AYQ56971.1"/>
    <property type="molecule type" value="Genomic_DNA"/>
</dbReference>
<dbReference type="CDD" id="cd00093">
    <property type="entry name" value="HTH_XRE"/>
    <property type="match status" value="1"/>
</dbReference>
<reference evidence="4" key="2">
    <citation type="journal article" date="2017" name="Stand. Genomic Sci.">
        <title>Genome sequence of the sulfur-oxidizing Bathymodiolus thermophilus gill endosymbiont.</title>
        <authorList>
            <person name="Ponnudurai R."/>
            <person name="Sayavedra L."/>
            <person name="Kleiner M."/>
            <person name="Heiden S.E."/>
            <person name="Thurmer A."/>
            <person name="Felbeck H."/>
            <person name="Schluter R."/>
            <person name="Sievert S.M."/>
            <person name="Daniel R."/>
            <person name="Schweder T."/>
            <person name="Markert S."/>
        </authorList>
    </citation>
    <scope>NUCLEOTIDE SEQUENCE</scope>
    <source>
        <strain evidence="4">BAT/CrabSpa'14</strain>
    </source>
</reference>
<dbReference type="AlphaFoldDB" id="A0A1J5ULZ3"/>
<name>A0A1J5ULZ3_9GAMM</name>
<reference evidence="5" key="1">
    <citation type="submission" date="2016-09" db="EMBL/GenBank/DDBJ databases">
        <title>Genome Sequence of Bathymodiolus thermophilus sulfur-oxidizing gill endosymbiont.</title>
        <authorList>
            <person name="Ponnudurai R."/>
            <person name="Kleiner M."/>
            <person name="Sayavedra L."/>
            <person name="Thuermer A."/>
            <person name="Felbeck H."/>
            <person name="Schlueter R."/>
            <person name="Schweder T."/>
            <person name="Markert S."/>
        </authorList>
    </citation>
    <scope>NUCLEOTIDE SEQUENCE [LARGE SCALE GENOMIC DNA]</scope>
    <source>
        <strain evidence="5">BAT/CrabSpa'14</strain>
    </source>
</reference>
<dbReference type="InterPro" id="IPR001387">
    <property type="entry name" value="Cro/C1-type_HTH"/>
</dbReference>
<dbReference type="KEGG" id="bthg:MS2017_1274"/>
<dbReference type="SUPFAM" id="SSF47413">
    <property type="entry name" value="lambda repressor-like DNA-binding domains"/>
    <property type="match status" value="1"/>
</dbReference>
<organism evidence="4 5">
    <name type="scientific">Bathymodiolus thermophilus thioautotrophic gill symbiont</name>
    <dbReference type="NCBI Taxonomy" id="2360"/>
    <lineage>
        <taxon>Bacteria</taxon>
        <taxon>Pseudomonadati</taxon>
        <taxon>Pseudomonadota</taxon>
        <taxon>Gammaproteobacteria</taxon>
        <taxon>sulfur-oxidizing symbionts</taxon>
    </lineage>
</organism>
<dbReference type="Proteomes" id="UP000182798">
    <property type="component" value="Unassembled WGS sequence"/>
</dbReference>
<dbReference type="Proteomes" id="UP000643672">
    <property type="component" value="Unassembled WGS sequence"/>
</dbReference>
<evidence type="ECO:0000313" key="3">
    <source>
        <dbReference type="EMBL" id="CAB5505259.1"/>
    </source>
</evidence>
<evidence type="ECO:0000313" key="5">
    <source>
        <dbReference type="Proteomes" id="UP000182798"/>
    </source>
</evidence>
<evidence type="ECO:0000313" key="4">
    <source>
        <dbReference type="EMBL" id="OIR25255.1"/>
    </source>
</evidence>
<dbReference type="EMBL" id="CAESAQ020000088">
    <property type="protein sequence ID" value="CAB5505259.1"/>
    <property type="molecule type" value="Genomic_DNA"/>
</dbReference>
<dbReference type="SMART" id="SM00530">
    <property type="entry name" value="HTH_XRE"/>
    <property type="match status" value="1"/>
</dbReference>
<reference evidence="3 7" key="4">
    <citation type="submission" date="2020-05" db="EMBL/GenBank/DDBJ databases">
        <authorList>
            <person name="Petersen J."/>
            <person name="Sayavedra L."/>
        </authorList>
    </citation>
    <scope>NUCLEOTIDE SEQUENCE [LARGE SCALE GENOMIC DNA]</scope>
    <source>
        <strain evidence="3">B thermophilus SOXS</strain>
    </source>
</reference>
<reference evidence="2 6" key="3">
    <citation type="submission" date="2017-11" db="EMBL/GenBank/DDBJ databases">
        <title>Genome sequence of the bacterial symbiont EPR9N from a vent mussel Bathymodiolus thermophilus.</title>
        <authorList>
            <person name="Won Y.-J."/>
        </authorList>
    </citation>
    <scope>NUCLEOTIDE SEQUENCE [LARGE SCALE GENOMIC DNA]</scope>
    <source>
        <strain evidence="2 6">EPR9N</strain>
    </source>
</reference>
<proteinExistence type="predicted"/>
<dbReference type="RefSeq" id="WP_071563687.1">
    <property type="nucleotide sequence ID" value="NZ_CAESAQ020000088.1"/>
</dbReference>
<evidence type="ECO:0000313" key="2">
    <source>
        <dbReference type="EMBL" id="AYQ56971.1"/>
    </source>
</evidence>
<dbReference type="OrthoDB" id="129830at2"/>
<evidence type="ECO:0000313" key="7">
    <source>
        <dbReference type="Proteomes" id="UP000643672"/>
    </source>
</evidence>
<accession>A0A1J5ULZ3</accession>
<dbReference type="Proteomes" id="UP000278334">
    <property type="component" value="Chromosome"/>
</dbReference>
<dbReference type="GO" id="GO:0003677">
    <property type="term" value="F:DNA binding"/>
    <property type="evidence" value="ECO:0007669"/>
    <property type="project" value="InterPro"/>
</dbReference>
<gene>
    <name evidence="4" type="ORF">BGC33_05925</name>
    <name evidence="2" type="ORF">MS2017_1274</name>
    <name evidence="3" type="ORF">THERMOS_2095</name>
</gene>
<evidence type="ECO:0000313" key="6">
    <source>
        <dbReference type="Proteomes" id="UP000278334"/>
    </source>
</evidence>